<dbReference type="PANTHER" id="PTHR30349:SF64">
    <property type="entry name" value="PROPHAGE INTEGRASE INTD-RELATED"/>
    <property type="match status" value="1"/>
</dbReference>
<evidence type="ECO:0000256" key="5">
    <source>
        <dbReference type="PROSITE-ProRule" id="PRU01248"/>
    </source>
</evidence>
<dbReference type="PROSITE" id="PS51898">
    <property type="entry name" value="TYR_RECOMBINASE"/>
    <property type="match status" value="1"/>
</dbReference>
<protein>
    <submittedName>
        <fullName evidence="8">Site-specific integrase</fullName>
    </submittedName>
</protein>
<dbReference type="Proteomes" id="UP001500503">
    <property type="component" value="Unassembled WGS sequence"/>
</dbReference>
<dbReference type="SUPFAM" id="SSF56349">
    <property type="entry name" value="DNA breaking-rejoining enzymes"/>
    <property type="match status" value="2"/>
</dbReference>
<dbReference type="InterPro" id="IPR044068">
    <property type="entry name" value="CB"/>
</dbReference>
<gene>
    <name evidence="8" type="ORF">GCM10023191_007580</name>
</gene>
<dbReference type="InterPro" id="IPR004107">
    <property type="entry name" value="Integrase_SAM-like_N"/>
</dbReference>
<proteinExistence type="inferred from homology"/>
<dbReference type="RefSeq" id="WP_345457427.1">
    <property type="nucleotide sequence ID" value="NZ_BAABHF010000009.1"/>
</dbReference>
<dbReference type="Pfam" id="PF26003">
    <property type="entry name" value="Integrase_N_phage"/>
    <property type="match status" value="1"/>
</dbReference>
<evidence type="ECO:0000259" key="7">
    <source>
        <dbReference type="PROSITE" id="PS51900"/>
    </source>
</evidence>
<dbReference type="InterPro" id="IPR010998">
    <property type="entry name" value="Integrase_recombinase_N"/>
</dbReference>
<dbReference type="InterPro" id="IPR013762">
    <property type="entry name" value="Integrase-like_cat_sf"/>
</dbReference>
<dbReference type="InterPro" id="IPR002104">
    <property type="entry name" value="Integrase_catalytic"/>
</dbReference>
<feature type="domain" description="Core-binding (CB)" evidence="7">
    <location>
        <begin position="71"/>
        <end position="152"/>
    </location>
</feature>
<dbReference type="Gene3D" id="1.10.443.10">
    <property type="entry name" value="Intergrase catalytic core"/>
    <property type="match status" value="1"/>
</dbReference>
<reference evidence="9" key="1">
    <citation type="journal article" date="2019" name="Int. J. Syst. Evol. Microbiol.">
        <title>The Global Catalogue of Microorganisms (GCM) 10K type strain sequencing project: providing services to taxonomists for standard genome sequencing and annotation.</title>
        <authorList>
            <consortium name="The Broad Institute Genomics Platform"/>
            <consortium name="The Broad Institute Genome Sequencing Center for Infectious Disease"/>
            <person name="Wu L."/>
            <person name="Ma J."/>
        </authorList>
    </citation>
    <scope>NUCLEOTIDE SEQUENCE [LARGE SCALE GENOMIC DNA]</scope>
    <source>
        <strain evidence="9">JCM 17933</strain>
    </source>
</reference>
<feature type="domain" description="Tyr recombinase" evidence="6">
    <location>
        <begin position="215"/>
        <end position="420"/>
    </location>
</feature>
<evidence type="ECO:0000313" key="8">
    <source>
        <dbReference type="EMBL" id="GAA4484433.1"/>
    </source>
</evidence>
<dbReference type="InterPro" id="IPR058717">
    <property type="entry name" value="Phage_L5_Integrase_N"/>
</dbReference>
<evidence type="ECO:0000256" key="2">
    <source>
        <dbReference type="ARBA" id="ARBA00022908"/>
    </source>
</evidence>
<dbReference type="EMBL" id="BAABHF010000009">
    <property type="protein sequence ID" value="GAA4484433.1"/>
    <property type="molecule type" value="Genomic_DNA"/>
</dbReference>
<evidence type="ECO:0000256" key="4">
    <source>
        <dbReference type="ARBA" id="ARBA00023172"/>
    </source>
</evidence>
<dbReference type="InterPro" id="IPR011010">
    <property type="entry name" value="DNA_brk_join_enz"/>
</dbReference>
<dbReference type="PANTHER" id="PTHR30349">
    <property type="entry name" value="PHAGE INTEGRASE-RELATED"/>
    <property type="match status" value="1"/>
</dbReference>
<evidence type="ECO:0000313" key="9">
    <source>
        <dbReference type="Proteomes" id="UP001500503"/>
    </source>
</evidence>
<dbReference type="PROSITE" id="PS51900">
    <property type="entry name" value="CB"/>
    <property type="match status" value="1"/>
</dbReference>
<sequence length="445" mass="49581">MARGSKDGRRRFGLIRQLPSGRYQASYLGPDGQRKYAPETFARKSEADRFLNMTEVQLARGDWTDPDRGKIKLADYGETWIAQRPNLRIRTRELYAWLFEKHIKPGLGAISLAKLSTSAVREWRAGLIAAGVSESTAAKAYRLLRAILMTAVEEDGILPRNPCRIKGAGTEKAPERPVLNVAQVIALADLVGRRPVGNVHKKDDGYRLRYREKDGLMRAFSRPFGTRAQAERTLFQLMNDGRADHTRDDRYRALVLLAAFASLRWGEVTALHRQDLDLDNATVRVRFAYTEQSNGTMVLGPPKSRAGVRTVNIPRSLIPDLRAHLDKYTENRPDALVFRGLKGGPLRRSNFNKATRWVHLVAVLGVPGLHFHDLRHTGNMLAAATGATTKDLMRRMGQDSERAALIYQHATNKADQVIAQGLDVLLKAQRDDGDDGPAGALVPVA</sequence>
<comment type="similarity">
    <text evidence="1">Belongs to the 'phage' integrase family.</text>
</comment>
<evidence type="ECO:0000256" key="3">
    <source>
        <dbReference type="ARBA" id="ARBA00023125"/>
    </source>
</evidence>
<dbReference type="InterPro" id="IPR050090">
    <property type="entry name" value="Tyrosine_recombinase_XerCD"/>
</dbReference>
<evidence type="ECO:0000256" key="1">
    <source>
        <dbReference type="ARBA" id="ARBA00008857"/>
    </source>
</evidence>
<organism evidence="8 9">
    <name type="scientific">Actinoallomurus oryzae</name>
    <dbReference type="NCBI Taxonomy" id="502180"/>
    <lineage>
        <taxon>Bacteria</taxon>
        <taxon>Bacillati</taxon>
        <taxon>Actinomycetota</taxon>
        <taxon>Actinomycetes</taxon>
        <taxon>Streptosporangiales</taxon>
        <taxon>Thermomonosporaceae</taxon>
        <taxon>Actinoallomurus</taxon>
    </lineage>
</organism>
<keyword evidence="4" id="KW-0233">DNA recombination</keyword>
<dbReference type="Gene3D" id="1.10.150.130">
    <property type="match status" value="1"/>
</dbReference>
<keyword evidence="3 5" id="KW-0238">DNA-binding</keyword>
<dbReference type="Pfam" id="PF00589">
    <property type="entry name" value="Phage_integrase"/>
    <property type="match status" value="1"/>
</dbReference>
<keyword evidence="2" id="KW-0229">DNA integration</keyword>
<comment type="caution">
    <text evidence="8">The sequence shown here is derived from an EMBL/GenBank/DDBJ whole genome shotgun (WGS) entry which is preliminary data.</text>
</comment>
<dbReference type="Pfam" id="PF14659">
    <property type="entry name" value="Phage_int_SAM_3"/>
    <property type="match status" value="1"/>
</dbReference>
<keyword evidence="9" id="KW-1185">Reference proteome</keyword>
<evidence type="ECO:0000259" key="6">
    <source>
        <dbReference type="PROSITE" id="PS51898"/>
    </source>
</evidence>
<accession>A0ABP8PCQ8</accession>
<dbReference type="CDD" id="cd01189">
    <property type="entry name" value="INT_ICEBs1_C_like"/>
    <property type="match status" value="1"/>
</dbReference>
<name>A0ABP8PCQ8_9ACTN</name>